<dbReference type="GO" id="GO:0005524">
    <property type="term" value="F:ATP binding"/>
    <property type="evidence" value="ECO:0007669"/>
    <property type="project" value="UniProtKB-UniRule"/>
</dbReference>
<dbReference type="GO" id="GO:0005829">
    <property type="term" value="C:cytosol"/>
    <property type="evidence" value="ECO:0007669"/>
    <property type="project" value="TreeGrafter"/>
</dbReference>
<feature type="domain" description="GMPS ATP-PPase" evidence="9">
    <location>
        <begin position="4"/>
        <end position="201"/>
    </location>
</feature>
<dbReference type="RefSeq" id="WP_182078825.1">
    <property type="nucleotide sequence ID" value="NZ_CP059674.1"/>
</dbReference>
<evidence type="ECO:0000256" key="5">
    <source>
        <dbReference type="ARBA" id="ARBA00022840"/>
    </source>
</evidence>
<keyword evidence="1" id="KW-0436">Ligase</keyword>
<keyword evidence="6" id="KW-0315">Glutamine amidotransferase</keyword>
<evidence type="ECO:0000256" key="3">
    <source>
        <dbReference type="ARBA" id="ARBA00022749"/>
    </source>
</evidence>
<accession>A0A7D7UEM5</accession>
<dbReference type="PANTHER" id="PTHR11922:SF2">
    <property type="entry name" value="GMP SYNTHASE [GLUTAMINE-HYDROLYZING]"/>
    <property type="match status" value="1"/>
</dbReference>
<dbReference type="PROSITE" id="PS51553">
    <property type="entry name" value="GMPS_ATP_PPASE"/>
    <property type="match status" value="1"/>
</dbReference>
<evidence type="ECO:0000256" key="6">
    <source>
        <dbReference type="ARBA" id="ARBA00022962"/>
    </source>
</evidence>
<evidence type="ECO:0000256" key="4">
    <source>
        <dbReference type="ARBA" id="ARBA00022755"/>
    </source>
</evidence>
<dbReference type="SUPFAM" id="SSF52402">
    <property type="entry name" value="Adenine nucleotide alpha hydrolases-like"/>
    <property type="match status" value="1"/>
</dbReference>
<evidence type="ECO:0000313" key="11">
    <source>
        <dbReference type="Proteomes" id="UP000514704"/>
    </source>
</evidence>
<name>A0A7D7UEM5_9MOLU</name>
<reference evidence="10 11" key="1">
    <citation type="journal article" date="2017" name="Int. J. Syst. Evol. Microbiol.">
        <title>Mycoplasma tullyi sp. nov., isolated from penguins of the genus Spheniscus.</title>
        <authorList>
            <person name="Yavari C.A."/>
            <person name="Ramirez A.S."/>
            <person name="Nicholas R.A.J."/>
            <person name="Radford A.D."/>
            <person name="Darby A.C."/>
            <person name="Bradbury J.M."/>
        </authorList>
    </citation>
    <scope>NUCLEOTIDE SEQUENCE [LARGE SCALE GENOMIC DNA]</scope>
    <source>
        <strain evidence="10 11">56A97T</strain>
    </source>
</reference>
<dbReference type="EMBL" id="CP059674">
    <property type="protein sequence ID" value="QMT98546.1"/>
    <property type="molecule type" value="Genomic_DNA"/>
</dbReference>
<proteinExistence type="predicted"/>
<dbReference type="Gene3D" id="3.40.50.620">
    <property type="entry name" value="HUPs"/>
    <property type="match status" value="1"/>
</dbReference>
<keyword evidence="2 8" id="KW-0547">Nucleotide-binding</keyword>
<protein>
    <recommendedName>
        <fullName evidence="7">Glutamine amidotransferase</fullName>
    </recommendedName>
</protein>
<evidence type="ECO:0000313" key="10">
    <source>
        <dbReference type="EMBL" id="QMT98546.1"/>
    </source>
</evidence>
<dbReference type="Proteomes" id="UP000514704">
    <property type="component" value="Chromosome"/>
</dbReference>
<evidence type="ECO:0000256" key="7">
    <source>
        <dbReference type="ARBA" id="ARBA00031356"/>
    </source>
</evidence>
<keyword evidence="11" id="KW-1185">Reference proteome</keyword>
<keyword evidence="3 8" id="KW-0332">GMP biosynthesis</keyword>
<gene>
    <name evidence="10" type="ORF">H3143_00085</name>
</gene>
<evidence type="ECO:0000256" key="1">
    <source>
        <dbReference type="ARBA" id="ARBA00022598"/>
    </source>
</evidence>
<dbReference type="Pfam" id="PF02540">
    <property type="entry name" value="NAD_synthase"/>
    <property type="match status" value="1"/>
</dbReference>
<evidence type="ECO:0000256" key="8">
    <source>
        <dbReference type="PROSITE-ProRule" id="PRU00886"/>
    </source>
</evidence>
<keyword evidence="4 8" id="KW-0658">Purine biosynthesis</keyword>
<evidence type="ECO:0000256" key="2">
    <source>
        <dbReference type="ARBA" id="ARBA00022741"/>
    </source>
</evidence>
<dbReference type="InterPro" id="IPR022310">
    <property type="entry name" value="NAD/GMP_synthase"/>
</dbReference>
<sequence>MQTRKLQDFLISTVTLLRETIKNKKVIIPLNGGVFSFVLAKITKIALNKNLICIYIDNGMMRHNEVAKKINFFREKLDLEVWHIDAKELFLNNLKNQISYADKKKAIDDTFLEVVMQTIVDIGEKIDFALLGTCFDDLNQGLNISMALANDVYIFEPLKHLTLEQVTQLGELLSIDSDFLYQRTLPLSGFGLMVEDEVTEEKIGILKKVYYLIDKALNPNSQKKFEMSIRQDYKDKSALNLYIEFNQPVSDVQIKKIKDQISGLLSNIKNIFIKV</sequence>
<dbReference type="AlphaFoldDB" id="A0A7D7UEM5"/>
<keyword evidence="5 8" id="KW-0067">ATP-binding</keyword>
<organism evidence="10 11">
    <name type="scientific">Mycoplasma tullyi</name>
    <dbReference type="NCBI Taxonomy" id="1612150"/>
    <lineage>
        <taxon>Bacteria</taxon>
        <taxon>Bacillati</taxon>
        <taxon>Mycoplasmatota</taxon>
        <taxon>Mollicutes</taxon>
        <taxon>Mycoplasmataceae</taxon>
        <taxon>Mycoplasma</taxon>
    </lineage>
</organism>
<evidence type="ECO:0000259" key="9">
    <source>
        <dbReference type="PROSITE" id="PS51553"/>
    </source>
</evidence>
<dbReference type="InterPro" id="IPR014729">
    <property type="entry name" value="Rossmann-like_a/b/a_fold"/>
</dbReference>
<dbReference type="GO" id="GO:0003921">
    <property type="term" value="F:GMP synthase activity"/>
    <property type="evidence" value="ECO:0007669"/>
    <property type="project" value="InterPro"/>
</dbReference>
<dbReference type="InterPro" id="IPR025777">
    <property type="entry name" value="GMPS_ATP_PPase_dom"/>
</dbReference>
<dbReference type="PANTHER" id="PTHR11922">
    <property type="entry name" value="GMP SYNTHASE-RELATED"/>
    <property type="match status" value="1"/>
</dbReference>
<dbReference type="KEGG" id="mtuy:H3143_00085"/>
<feature type="binding site" evidence="8">
    <location>
        <begin position="31"/>
        <end position="37"/>
    </location>
    <ligand>
        <name>ATP</name>
        <dbReference type="ChEBI" id="CHEBI:30616"/>
    </ligand>
</feature>